<dbReference type="InterPro" id="IPR011047">
    <property type="entry name" value="Quinoprotein_ADH-like_sf"/>
</dbReference>
<sequence length="365" mass="40633">ILQIPIKVLRGHSDIITSCSFCFEDTRVITSSYDKTVRLQDINTGEVMHIFEGEHTAPISDCVLSQDHKRLITASWDKTVKAWDTETGKVLWTSNHEGPVISCNISSHGKYVTLCSDIQNTLYIIDGENGTNVAQVKDHHESTMMRCCFDPGNQRVASVSSDRTIKLWDMIAKRTTVTIKNGHSNVISDCCFSLNGHFLCTASWDTTLKIWDIMAGEFRSHGAVNLTMGHQGSVSSCAFSKDASLLVSGAYDKSVCLWDTAGACKKLALKGHEDWVMDVALSADNKWILSCSKDCTSRLWNIENHEYIPAVIETRRVKGLRVVKCEECGKPFSTSEEEKNEFISTCVFCRLASPSRHVLPCLPDP</sequence>
<accession>H3AKE1</accession>
<dbReference type="OMA" id="WDAMDGS"/>
<dbReference type="HOGENOM" id="CLU_000288_57_3_1"/>
<reference evidence="5" key="1">
    <citation type="submission" date="2011-08" db="EMBL/GenBank/DDBJ databases">
        <title>The draft genome of Latimeria chalumnae.</title>
        <authorList>
            <person name="Di Palma F."/>
            <person name="Alfoldi J."/>
            <person name="Johnson J."/>
            <person name="Berlin A."/>
            <person name="Gnerre S."/>
            <person name="Jaffe D."/>
            <person name="MacCallum I."/>
            <person name="Young S."/>
            <person name="Walker B.J."/>
            <person name="Lander E."/>
            <person name="Lindblad-Toh K."/>
        </authorList>
    </citation>
    <scope>NUCLEOTIDE SEQUENCE [LARGE SCALE GENOMIC DNA]</scope>
    <source>
        <strain evidence="5">Wild caught</strain>
    </source>
</reference>
<dbReference type="Proteomes" id="UP000008672">
    <property type="component" value="Unassembled WGS sequence"/>
</dbReference>
<protein>
    <submittedName>
        <fullName evidence="4">WD repeat domain 88</fullName>
    </submittedName>
</protein>
<evidence type="ECO:0000313" key="4">
    <source>
        <dbReference type="Ensembl" id="ENSLACP00000010112.1"/>
    </source>
</evidence>
<dbReference type="PROSITE" id="PS50082">
    <property type="entry name" value="WD_REPEATS_2"/>
    <property type="match status" value="6"/>
</dbReference>
<dbReference type="Bgee" id="ENSLACG00000008914">
    <property type="expression patterns" value="Expressed in mesonephros"/>
</dbReference>
<proteinExistence type="predicted"/>
<dbReference type="InterPro" id="IPR001680">
    <property type="entry name" value="WD40_rpt"/>
</dbReference>
<dbReference type="SUPFAM" id="SSF50998">
    <property type="entry name" value="Quinoprotein alcohol dehydrogenase-like"/>
    <property type="match status" value="1"/>
</dbReference>
<dbReference type="Gene3D" id="2.130.10.10">
    <property type="entry name" value="YVTN repeat-like/Quinoprotein amine dehydrogenase"/>
    <property type="match status" value="3"/>
</dbReference>
<evidence type="ECO:0000256" key="1">
    <source>
        <dbReference type="ARBA" id="ARBA00022574"/>
    </source>
</evidence>
<feature type="repeat" description="WD" evidence="3">
    <location>
        <begin position="9"/>
        <end position="50"/>
    </location>
</feature>
<reference evidence="4" key="3">
    <citation type="submission" date="2025-09" db="UniProtKB">
        <authorList>
            <consortium name="Ensembl"/>
        </authorList>
    </citation>
    <scope>IDENTIFICATION</scope>
</reference>
<dbReference type="Pfam" id="PF00400">
    <property type="entry name" value="WD40"/>
    <property type="match status" value="6"/>
</dbReference>
<dbReference type="eggNOG" id="KOG0266">
    <property type="taxonomic scope" value="Eukaryota"/>
</dbReference>
<keyword evidence="5" id="KW-1185">Reference proteome</keyword>
<dbReference type="GeneTree" id="ENSGT00940000162291"/>
<dbReference type="PROSITE" id="PS50294">
    <property type="entry name" value="WD_REPEATS_REGION"/>
    <property type="match status" value="5"/>
</dbReference>
<reference evidence="4" key="2">
    <citation type="submission" date="2025-08" db="UniProtKB">
        <authorList>
            <consortium name="Ensembl"/>
        </authorList>
    </citation>
    <scope>IDENTIFICATION</scope>
</reference>
<dbReference type="PRINTS" id="PR00320">
    <property type="entry name" value="GPROTEINBRPT"/>
</dbReference>
<dbReference type="InterPro" id="IPR015943">
    <property type="entry name" value="WD40/YVTN_repeat-like_dom_sf"/>
</dbReference>
<dbReference type="InParanoid" id="H3AKE1"/>
<dbReference type="SMART" id="SM00320">
    <property type="entry name" value="WD40"/>
    <property type="match status" value="7"/>
</dbReference>
<dbReference type="InterPro" id="IPR018391">
    <property type="entry name" value="PQQ_b-propeller_rpt"/>
</dbReference>
<dbReference type="STRING" id="7897.ENSLACP00000010112"/>
<keyword evidence="2" id="KW-0677">Repeat</keyword>
<dbReference type="EMBL" id="AFYH01143504">
    <property type="status" value="NOT_ANNOTATED_CDS"/>
    <property type="molecule type" value="Genomic_DNA"/>
</dbReference>
<evidence type="ECO:0000256" key="3">
    <source>
        <dbReference type="PROSITE-ProRule" id="PRU00221"/>
    </source>
</evidence>
<dbReference type="InterPro" id="IPR019775">
    <property type="entry name" value="WD40_repeat_CS"/>
</dbReference>
<dbReference type="InterPro" id="IPR020472">
    <property type="entry name" value="WD40_PAC1"/>
</dbReference>
<keyword evidence="1 3" id="KW-0853">WD repeat</keyword>
<feature type="repeat" description="WD" evidence="3">
    <location>
        <begin position="269"/>
        <end position="310"/>
    </location>
</feature>
<dbReference type="PANTHER" id="PTHR45048:SF1">
    <property type="entry name" value="WD REPEAT-CONTAINING PROTEIN 88"/>
    <property type="match status" value="1"/>
</dbReference>
<organism evidence="4 5">
    <name type="scientific">Latimeria chalumnae</name>
    <name type="common">Coelacanth</name>
    <dbReference type="NCBI Taxonomy" id="7897"/>
    <lineage>
        <taxon>Eukaryota</taxon>
        <taxon>Metazoa</taxon>
        <taxon>Chordata</taxon>
        <taxon>Craniata</taxon>
        <taxon>Vertebrata</taxon>
        <taxon>Euteleostomi</taxon>
        <taxon>Coelacanthiformes</taxon>
        <taxon>Coelacanthidae</taxon>
        <taxon>Latimeria</taxon>
    </lineage>
</organism>
<dbReference type="SMART" id="SM00564">
    <property type="entry name" value="PQQ"/>
    <property type="match status" value="3"/>
</dbReference>
<evidence type="ECO:0000313" key="5">
    <source>
        <dbReference type="Proteomes" id="UP000008672"/>
    </source>
</evidence>
<dbReference type="PROSITE" id="PS00678">
    <property type="entry name" value="WD_REPEATS_1"/>
    <property type="match status" value="4"/>
</dbReference>
<feature type="repeat" description="WD" evidence="3">
    <location>
        <begin position="52"/>
        <end position="93"/>
    </location>
</feature>
<dbReference type="CDD" id="cd00200">
    <property type="entry name" value="WD40"/>
    <property type="match status" value="1"/>
</dbReference>
<dbReference type="Ensembl" id="ENSLACT00000010189.1">
    <property type="protein sequence ID" value="ENSLACP00000010112.1"/>
    <property type="gene ID" value="ENSLACG00000008914.1"/>
</dbReference>
<dbReference type="EMBL" id="AFYH01143505">
    <property type="status" value="NOT_ANNOTATED_CDS"/>
    <property type="molecule type" value="Genomic_DNA"/>
</dbReference>
<evidence type="ECO:0000256" key="2">
    <source>
        <dbReference type="ARBA" id="ARBA00022737"/>
    </source>
</evidence>
<feature type="repeat" description="WD" evidence="3">
    <location>
        <begin position="137"/>
        <end position="178"/>
    </location>
</feature>
<dbReference type="AlphaFoldDB" id="H3AKE1"/>
<gene>
    <name evidence="4" type="primary">WDR88</name>
</gene>
<dbReference type="PANTHER" id="PTHR45048">
    <property type="match status" value="1"/>
</dbReference>
<feature type="repeat" description="WD" evidence="3">
    <location>
        <begin position="227"/>
        <end position="259"/>
    </location>
</feature>
<feature type="repeat" description="WD" evidence="3">
    <location>
        <begin position="180"/>
        <end position="221"/>
    </location>
</feature>
<name>H3AKE1_LATCH</name>